<keyword evidence="3" id="KW-1185">Reference proteome</keyword>
<dbReference type="OrthoDB" id="7172230at2"/>
<evidence type="ECO:0000313" key="3">
    <source>
        <dbReference type="Proteomes" id="UP000266568"/>
    </source>
</evidence>
<evidence type="ECO:0000313" key="2">
    <source>
        <dbReference type="EMBL" id="RIA37467.1"/>
    </source>
</evidence>
<gene>
    <name evidence="2" type="ORF">DFR49_3352</name>
</gene>
<accession>A0A397NQK1</accession>
<name>A0A397NQK1_9SPHN</name>
<evidence type="ECO:0000256" key="1">
    <source>
        <dbReference type="SAM" id="MobiDB-lite"/>
    </source>
</evidence>
<feature type="compositionally biased region" description="Polar residues" evidence="1">
    <location>
        <begin position="643"/>
        <end position="655"/>
    </location>
</feature>
<sequence length="1488" mass="151025">MAKMLRTAAIVVGAVALVATGIGAAAGAGLIGATVGGVTTVAGISAATFTAIGTIAGVAAVALSAGATLLTSKPPGALAVGNPEDFKLDPQAPVPYPIGRTASGGYIVHRAAFGATLDDVHNPYQSFGIVWGLGPIEGIEAFQVDRVTVPFSGTAATGSYAGYMWLDKQLGACPESNALSFSPTPPQWGASYKLSGLAAGLWTLKFDKKGKKFAGGLPAPQAILKGVKTYDPRLDSTYPGGSGPCRAGVESTYVYSENPWLHLLTVALGRWQNGVRVFGVGMALASISVPQIVEAANIADANGWKAGGVVTSADAKWDVLKMLAQAGGGEPIRQGAKLSAMISAPRVSLATITSKDLVGKGSVVATQSRRERINGVVPRIRLESHGWEVVPLDAVRVEEYVTADKGRRTREIDYQLVQQADQAAELAAYDIVNAREFGPITLPLKTRWMGYRPGDCLTLDIPELGLSSQPAIITRRSLDPATGVVTLELKSETPGKHDYALGRTGTPPPTPSLSVPDLGDVPAPLATDWTLAGETVASDGGSVPAIVFDGVVADPNASAVVFEYRPEDGGGDWIAAGIEPPATTRKVVASVAPGVSYEGAVSYQVRGVTGARLVLGPVTSGDAAVPWDGVTDPTGTKPADNADVTSENTANDTTNVAGRPAIDVLDGLDTAQSDIAGLITTYGDTLSSAASAALALGYKEDAEAAAGDAANDAGAASGSASVAEGYRDETLVYSVAAQRDSVTARLGALTTLPSDFTADGAYWFAGYEGAPKTRVPIVAGGVFSFGTSSRGRSLDIASTAATSFIDVGQIGVIRLEAGRKYRFTSQGAPTATPAASPRLTLLAVGLDANYNYVVDALTSATVVMTTAGTWYELTVDVAADTAMANGAVYLRLVLRLNNNNAANSIRWVLGRPEDITESSKAAGSASAAATSEMLAGVSKDAAGVSATASNQAKLDAQTARGQAQSLRDETVILHDGSLGAMVAAQQSAVVAANVSTGAITANPVFADYPSAAVGARPTGWNSGANTSAGYRAAGENGVGWGWTLPGPAGGDAYSYITTDIGSAQLGYYVIEADFRLEAGTLAGAGARVSGYNDDLTASASFSVPFATDPANNTGAAIGAGVVGKVYRFRKMVLFVAPAGMSRVRAYPMSHLSALGSTAVANRLTWFRCDVRPASDAEIKTGQIDDLSASVATNTGAISSLTTGKANASTVTALNARMGTAEANITATDAVAAEANGIAKAVVGLKLDVNGKVSGRVSTNDGVASKITYLTDVFEIDGGAGDGTSFSGGVWRVVAGSYRLAWGPKFGSAANLVQWYGLKSVAVGAETIANSKWAIATDGKVYYGGTDLDATAGGGNKLLYSGSGTAAVASSGTSTSTVLSGSLSSVASGGKLRLTLGGSEFATGGTGNLVVMQVGAKITFGGTTTTIWSGQITANLDGAVDLSALASAAASVINNPGSGSATFEITVTRSGQTGLSLSGTLTATLERLA</sequence>
<organism evidence="2 3">
    <name type="scientific">Hephaestia caeni</name>
    <dbReference type="NCBI Taxonomy" id="645617"/>
    <lineage>
        <taxon>Bacteria</taxon>
        <taxon>Pseudomonadati</taxon>
        <taxon>Pseudomonadota</taxon>
        <taxon>Alphaproteobacteria</taxon>
        <taxon>Sphingomonadales</taxon>
        <taxon>Sphingomonadaceae</taxon>
        <taxon>Hephaestia</taxon>
    </lineage>
</organism>
<feature type="region of interest" description="Disordered" evidence="1">
    <location>
        <begin position="625"/>
        <end position="655"/>
    </location>
</feature>
<reference evidence="2 3" key="1">
    <citation type="submission" date="2018-08" db="EMBL/GenBank/DDBJ databases">
        <title>Genomic Encyclopedia of Type Strains, Phase IV (KMG-IV): sequencing the most valuable type-strain genomes for metagenomic binning, comparative biology and taxonomic classification.</title>
        <authorList>
            <person name="Goeker M."/>
        </authorList>
    </citation>
    <scope>NUCLEOTIDE SEQUENCE [LARGE SCALE GENOMIC DNA]</scope>
    <source>
        <strain evidence="2 3">DSM 25527</strain>
    </source>
</reference>
<evidence type="ECO:0008006" key="4">
    <source>
        <dbReference type="Google" id="ProtNLM"/>
    </source>
</evidence>
<protein>
    <recommendedName>
        <fullName evidence="4">Tip attachment protein J domain-containing protein</fullName>
    </recommendedName>
</protein>
<dbReference type="RefSeq" id="WP_119036773.1">
    <property type="nucleotide sequence ID" value="NZ_QXDC01000004.1"/>
</dbReference>
<dbReference type="Proteomes" id="UP000266568">
    <property type="component" value="Unassembled WGS sequence"/>
</dbReference>
<comment type="caution">
    <text evidence="2">The sequence shown here is derived from an EMBL/GenBank/DDBJ whole genome shotgun (WGS) entry which is preliminary data.</text>
</comment>
<dbReference type="EMBL" id="QXDC01000004">
    <property type="protein sequence ID" value="RIA37467.1"/>
    <property type="molecule type" value="Genomic_DNA"/>
</dbReference>
<proteinExistence type="predicted"/>